<dbReference type="PROSITE" id="PS00041">
    <property type="entry name" value="HTH_ARAC_FAMILY_1"/>
    <property type="match status" value="1"/>
</dbReference>
<dbReference type="SUPFAM" id="SSF46689">
    <property type="entry name" value="Homeodomain-like"/>
    <property type="match status" value="2"/>
</dbReference>
<keyword evidence="6" id="KW-1185">Reference proteome</keyword>
<dbReference type="SMART" id="SM00342">
    <property type="entry name" value="HTH_ARAC"/>
    <property type="match status" value="1"/>
</dbReference>
<organism evidence="5 6">
    <name type="scientific">Paenibacillus favisporus</name>
    <dbReference type="NCBI Taxonomy" id="221028"/>
    <lineage>
        <taxon>Bacteria</taxon>
        <taxon>Bacillati</taxon>
        <taxon>Bacillota</taxon>
        <taxon>Bacilli</taxon>
        <taxon>Bacillales</taxon>
        <taxon>Paenibacillaceae</taxon>
        <taxon>Paenibacillus</taxon>
    </lineage>
</organism>
<dbReference type="InterPro" id="IPR020449">
    <property type="entry name" value="Tscrpt_reg_AraC-type_HTH"/>
</dbReference>
<dbReference type="Pfam" id="PF12833">
    <property type="entry name" value="HTH_18"/>
    <property type="match status" value="1"/>
</dbReference>
<dbReference type="Proteomes" id="UP001549098">
    <property type="component" value="Unassembled WGS sequence"/>
</dbReference>
<dbReference type="PANTHER" id="PTHR43280:SF10">
    <property type="entry name" value="REGULATORY PROTEIN POCR"/>
    <property type="match status" value="1"/>
</dbReference>
<dbReference type="SUPFAM" id="SSF51215">
    <property type="entry name" value="Regulatory protein AraC"/>
    <property type="match status" value="1"/>
</dbReference>
<dbReference type="InterPro" id="IPR018060">
    <property type="entry name" value="HTH_AraC"/>
</dbReference>
<dbReference type="InterPro" id="IPR014710">
    <property type="entry name" value="RmlC-like_jellyroll"/>
</dbReference>
<dbReference type="PANTHER" id="PTHR43280">
    <property type="entry name" value="ARAC-FAMILY TRANSCRIPTIONAL REGULATOR"/>
    <property type="match status" value="1"/>
</dbReference>
<evidence type="ECO:0000256" key="3">
    <source>
        <dbReference type="ARBA" id="ARBA00023163"/>
    </source>
</evidence>
<name>A0ABV2F1J6_9BACL</name>
<dbReference type="InterPro" id="IPR018062">
    <property type="entry name" value="HTH_AraC-typ_CS"/>
</dbReference>
<dbReference type="InterPro" id="IPR009057">
    <property type="entry name" value="Homeodomain-like_sf"/>
</dbReference>
<keyword evidence="3" id="KW-0804">Transcription</keyword>
<dbReference type="Gene3D" id="1.10.10.60">
    <property type="entry name" value="Homeodomain-like"/>
    <property type="match status" value="2"/>
</dbReference>
<evidence type="ECO:0000313" key="6">
    <source>
        <dbReference type="Proteomes" id="UP001549098"/>
    </source>
</evidence>
<proteinExistence type="predicted"/>
<comment type="caution">
    <text evidence="5">The sequence shown here is derived from an EMBL/GenBank/DDBJ whole genome shotgun (WGS) entry which is preliminary data.</text>
</comment>
<reference evidence="5 6" key="1">
    <citation type="submission" date="2024-06" db="EMBL/GenBank/DDBJ databases">
        <title>Genomic Encyclopedia of Type Strains, Phase IV (KMG-IV): sequencing the most valuable type-strain genomes for metagenomic binning, comparative biology and taxonomic classification.</title>
        <authorList>
            <person name="Goeker M."/>
        </authorList>
    </citation>
    <scope>NUCLEOTIDE SEQUENCE [LARGE SCALE GENOMIC DNA]</scope>
    <source>
        <strain evidence="5 6">DSM 17253</strain>
    </source>
</reference>
<dbReference type="InterPro" id="IPR037923">
    <property type="entry name" value="HTH-like"/>
</dbReference>
<accession>A0ABV2F1J6</accession>
<evidence type="ECO:0000313" key="5">
    <source>
        <dbReference type="EMBL" id="MET3545625.1"/>
    </source>
</evidence>
<dbReference type="Gene3D" id="2.60.120.10">
    <property type="entry name" value="Jelly Rolls"/>
    <property type="match status" value="1"/>
</dbReference>
<dbReference type="PROSITE" id="PS01124">
    <property type="entry name" value="HTH_ARAC_FAMILY_2"/>
    <property type="match status" value="1"/>
</dbReference>
<dbReference type="Pfam" id="PF02311">
    <property type="entry name" value="AraC_binding"/>
    <property type="match status" value="1"/>
</dbReference>
<protein>
    <submittedName>
        <fullName evidence="5">AraC-like DNA-binding protein</fullName>
    </submittedName>
</protein>
<evidence type="ECO:0000256" key="2">
    <source>
        <dbReference type="ARBA" id="ARBA00023125"/>
    </source>
</evidence>
<keyword evidence="1" id="KW-0805">Transcription regulation</keyword>
<dbReference type="EMBL" id="JBEPLV010000002">
    <property type="protein sequence ID" value="MET3545625.1"/>
    <property type="molecule type" value="Genomic_DNA"/>
</dbReference>
<gene>
    <name evidence="5" type="ORF">ABID47_002236</name>
</gene>
<feature type="domain" description="HTH araC/xylS-type" evidence="4">
    <location>
        <begin position="189"/>
        <end position="287"/>
    </location>
</feature>
<sequence>MKIHNAIPWQDNLYLFHFRSVHTSPIEYFHAHEGLEILFVHEGVGRYVINNQLYPLKPSTLILVKPFQMHEIKVQVPPSYTRTLLKIKGSVMERFMTVLPQLASVFALFLEHRQPSQVFYLAPADASYLEEQFRQLSHTLAIVPPHLRMDAVTLFSFQFFEYFVSRIYVPDSMHETQMLGHAGQAEIIGRIVKWIDRHLNQSFTLHDLAAELHFSPNYLSKTFKEQMGVSITAYANEQRMEQAKMLLADPSLTVEDVSRRAGFKYPSYFISLFKAKYGLTPRRYRMSMEK</sequence>
<evidence type="ECO:0000256" key="1">
    <source>
        <dbReference type="ARBA" id="ARBA00023015"/>
    </source>
</evidence>
<dbReference type="PRINTS" id="PR00032">
    <property type="entry name" value="HTHARAC"/>
</dbReference>
<dbReference type="InterPro" id="IPR003313">
    <property type="entry name" value="AraC-bd"/>
</dbReference>
<keyword evidence="2" id="KW-0238">DNA-binding</keyword>
<evidence type="ECO:0000259" key="4">
    <source>
        <dbReference type="PROSITE" id="PS01124"/>
    </source>
</evidence>
<dbReference type="RefSeq" id="WP_354496638.1">
    <property type="nucleotide sequence ID" value="NZ_JBEPLV010000002.1"/>
</dbReference>